<dbReference type="Gene3D" id="2.60.40.230">
    <property type="entry name" value="Neocarzinostatin-like"/>
    <property type="match status" value="1"/>
</dbReference>
<dbReference type="Proteomes" id="UP001268542">
    <property type="component" value="Unassembled WGS sequence"/>
</dbReference>
<keyword evidence="2" id="KW-0812">Transmembrane</keyword>
<sequence length="392" mass="38633">MPRRLSLRTSLRVPAALALTAAAALVVLAPTPPAQAAARVAVANPDGDAVVDATYATTLQLRGSGFQSVQGGHGGVYVFFGTVSDGWRPSQGGRTGADYFYVPDSESGDNQGFQRYVAFPGSDTASSANGGTVAADGTWSTSVVVPGARFTAVDRSGAARTVDCREVTCGIITIGAHGVSNRTNETFTPVAVADLYSEEQPAAGTSGGAGSTGSTGSSGAGSAGSGQAAAPTGQQPDAAQPAVAGPALLEVDRGSAVAGRVLPFTASGLPAGRQVSVTFDDGAAGAGPFQVGSDGTLAGVITLPADTPAGTHELRVFGLDEPVTVSFAVQASDAPATSDDTEQAAASDESGTDWLAVAFVVAAGLVLLGAVLRLVLARRGGTRSPGAGGVVA</sequence>
<organism evidence="4 5">
    <name type="scientific">Nocardioides imazamoxiresistens</name>
    <dbReference type="NCBI Taxonomy" id="3231893"/>
    <lineage>
        <taxon>Bacteria</taxon>
        <taxon>Bacillati</taxon>
        <taxon>Actinomycetota</taxon>
        <taxon>Actinomycetes</taxon>
        <taxon>Propionibacteriales</taxon>
        <taxon>Nocardioidaceae</taxon>
        <taxon>Nocardioides</taxon>
    </lineage>
</organism>
<feature type="region of interest" description="Disordered" evidence="1">
    <location>
        <begin position="201"/>
        <end position="242"/>
    </location>
</feature>
<dbReference type="RefSeq" id="WP_315732158.1">
    <property type="nucleotide sequence ID" value="NZ_JAVYII010000002.1"/>
</dbReference>
<evidence type="ECO:0000313" key="5">
    <source>
        <dbReference type="Proteomes" id="UP001268542"/>
    </source>
</evidence>
<evidence type="ECO:0000256" key="3">
    <source>
        <dbReference type="SAM" id="SignalP"/>
    </source>
</evidence>
<dbReference type="PROSITE" id="PS51318">
    <property type="entry name" value="TAT"/>
    <property type="match status" value="1"/>
</dbReference>
<feature type="chain" id="PRO_5046000469" evidence="3">
    <location>
        <begin position="37"/>
        <end position="392"/>
    </location>
</feature>
<feature type="signal peptide" evidence="3">
    <location>
        <begin position="1"/>
        <end position="36"/>
    </location>
</feature>
<dbReference type="InterPro" id="IPR006311">
    <property type="entry name" value="TAT_signal"/>
</dbReference>
<reference evidence="4 5" key="1">
    <citation type="submission" date="2023-08" db="EMBL/GenBank/DDBJ databases">
        <title>Nocardioides seae sp. nov., a bacterium isolated from a soil.</title>
        <authorList>
            <person name="Wang X."/>
        </authorList>
    </citation>
    <scope>NUCLEOTIDE SEQUENCE [LARGE SCALE GENOMIC DNA]</scope>
    <source>
        <strain evidence="4 5">YZH12</strain>
    </source>
</reference>
<name>A0ABU3PU64_9ACTN</name>
<feature type="compositionally biased region" description="Gly residues" evidence="1">
    <location>
        <begin position="205"/>
        <end position="224"/>
    </location>
</feature>
<keyword evidence="2" id="KW-0472">Membrane</keyword>
<evidence type="ECO:0000256" key="2">
    <source>
        <dbReference type="SAM" id="Phobius"/>
    </source>
</evidence>
<dbReference type="EMBL" id="JAVYII010000002">
    <property type="protein sequence ID" value="MDT9592736.1"/>
    <property type="molecule type" value="Genomic_DNA"/>
</dbReference>
<comment type="caution">
    <text evidence="4">The sequence shown here is derived from an EMBL/GenBank/DDBJ whole genome shotgun (WGS) entry which is preliminary data.</text>
</comment>
<feature type="compositionally biased region" description="Low complexity" evidence="1">
    <location>
        <begin position="225"/>
        <end position="242"/>
    </location>
</feature>
<gene>
    <name evidence="4" type="ORF">RDV89_06640</name>
</gene>
<evidence type="ECO:0000256" key="1">
    <source>
        <dbReference type="SAM" id="MobiDB-lite"/>
    </source>
</evidence>
<feature type="transmembrane region" description="Helical" evidence="2">
    <location>
        <begin position="354"/>
        <end position="376"/>
    </location>
</feature>
<keyword evidence="2" id="KW-1133">Transmembrane helix</keyword>
<accession>A0ABU3PU64</accession>
<keyword evidence="5" id="KW-1185">Reference proteome</keyword>
<evidence type="ECO:0000313" key="4">
    <source>
        <dbReference type="EMBL" id="MDT9592736.1"/>
    </source>
</evidence>
<proteinExistence type="predicted"/>
<keyword evidence="3" id="KW-0732">Signal</keyword>
<protein>
    <submittedName>
        <fullName evidence="4">Uncharacterized protein</fullName>
    </submittedName>
</protein>